<accession>A0AAD4UVU5</accession>
<feature type="region of interest" description="Disordered" evidence="1">
    <location>
        <begin position="1"/>
        <end position="75"/>
    </location>
</feature>
<keyword evidence="3" id="KW-1185">Reference proteome</keyword>
<evidence type="ECO:0000256" key="1">
    <source>
        <dbReference type="SAM" id="MobiDB-lite"/>
    </source>
</evidence>
<name>A0AAD4UVU5_PRUDU</name>
<protein>
    <submittedName>
        <fullName evidence="2">Uncharacterized protein</fullName>
    </submittedName>
</protein>
<reference evidence="2 3" key="1">
    <citation type="journal article" date="2022" name="G3 (Bethesda)">
        <title>Whole-genome sequence and methylome profiling of the almond [Prunus dulcis (Mill.) D.A. Webb] cultivar 'Nonpareil'.</title>
        <authorList>
            <person name="D'Amico-Willman K.M."/>
            <person name="Ouma W.Z."/>
            <person name="Meulia T."/>
            <person name="Sideli G.M."/>
            <person name="Gradziel T.M."/>
            <person name="Fresnedo-Ramirez J."/>
        </authorList>
    </citation>
    <scope>NUCLEOTIDE SEQUENCE [LARGE SCALE GENOMIC DNA]</scope>
    <source>
        <strain evidence="2">Clone GOH B32 T37-40</strain>
    </source>
</reference>
<evidence type="ECO:0000313" key="2">
    <source>
        <dbReference type="EMBL" id="KAI5312882.1"/>
    </source>
</evidence>
<feature type="compositionally biased region" description="Basic and acidic residues" evidence="1">
    <location>
        <begin position="1"/>
        <end position="15"/>
    </location>
</feature>
<proteinExistence type="predicted"/>
<dbReference type="Proteomes" id="UP001054821">
    <property type="component" value="Chromosome 8"/>
</dbReference>
<evidence type="ECO:0000313" key="3">
    <source>
        <dbReference type="Proteomes" id="UP001054821"/>
    </source>
</evidence>
<dbReference type="AlphaFoldDB" id="A0AAD4UVU5"/>
<gene>
    <name evidence="2" type="ORF">L3X38_042056</name>
</gene>
<comment type="caution">
    <text evidence="2">The sequence shown here is derived from an EMBL/GenBank/DDBJ whole genome shotgun (WGS) entry which is preliminary data.</text>
</comment>
<organism evidence="2 3">
    <name type="scientific">Prunus dulcis</name>
    <name type="common">Almond</name>
    <name type="synonym">Amygdalus dulcis</name>
    <dbReference type="NCBI Taxonomy" id="3755"/>
    <lineage>
        <taxon>Eukaryota</taxon>
        <taxon>Viridiplantae</taxon>
        <taxon>Streptophyta</taxon>
        <taxon>Embryophyta</taxon>
        <taxon>Tracheophyta</taxon>
        <taxon>Spermatophyta</taxon>
        <taxon>Magnoliopsida</taxon>
        <taxon>eudicotyledons</taxon>
        <taxon>Gunneridae</taxon>
        <taxon>Pentapetalae</taxon>
        <taxon>rosids</taxon>
        <taxon>fabids</taxon>
        <taxon>Rosales</taxon>
        <taxon>Rosaceae</taxon>
        <taxon>Amygdaloideae</taxon>
        <taxon>Amygdaleae</taxon>
        <taxon>Prunus</taxon>
    </lineage>
</organism>
<sequence length="164" mass="18172">MKLKHSEKTKSRENFDSLTLSPIEGQGIKGAMFGCGHQIPAKSRRQSSKRPSQNADTSGDCEKNEDEDDFSFACTNSDESSISTDDVFQNGQIHQVFPIFNRDLLFANADDGNSSKARARGVAASSSSQQPPLNKLFFESGYTDLGNVVLQLRRWTQVLIHEIN</sequence>
<dbReference type="EMBL" id="JAJFAZ020000008">
    <property type="protein sequence ID" value="KAI5312882.1"/>
    <property type="molecule type" value="Genomic_DNA"/>
</dbReference>